<sequence>MQDVSDPHSEDQSLTTPTDENRRVLLIDDNHAIHDDYNKILVPARDSGELDELGSLLFEDAAPSRGPAIGFETTSAYQGQEALAIVEKSVEDNRRFAMAFVDMRMPPGWDGLETIKRMWEVDEELQVVICSAYSDHSWNELVDELPKDDQWLLLRKPFDGAEVSQLALALTKKWSLGRETRKSLAQLREALGEREQLLDALGSSTERMCSEYGKIAEHIESSFHAIEVLTRAYQSLDEAATPEGVPAAAWTAAAQQVEAASPQGEMAETLTTARATLDSFKKINATVATMREKAGVGG</sequence>
<comment type="caution">
    <text evidence="4">The sequence shown here is derived from an EMBL/GenBank/DDBJ whole genome shotgun (WGS) entry which is preliminary data.</text>
</comment>
<feature type="domain" description="Response regulatory" evidence="3">
    <location>
        <begin position="23"/>
        <end position="171"/>
    </location>
</feature>
<feature type="modified residue" description="4-aspartylphosphate" evidence="1">
    <location>
        <position position="102"/>
    </location>
</feature>
<evidence type="ECO:0000313" key="5">
    <source>
        <dbReference type="Proteomes" id="UP000318478"/>
    </source>
</evidence>
<accession>A0A5C5YCU2</accession>
<keyword evidence="4" id="KW-0808">Transferase</keyword>
<dbReference type="SUPFAM" id="SSF52172">
    <property type="entry name" value="CheY-like"/>
    <property type="match status" value="1"/>
</dbReference>
<name>A0A5C5YCU2_9BACT</name>
<evidence type="ECO:0000256" key="2">
    <source>
        <dbReference type="SAM" id="MobiDB-lite"/>
    </source>
</evidence>
<dbReference type="PROSITE" id="PS50110">
    <property type="entry name" value="RESPONSE_REGULATORY"/>
    <property type="match status" value="1"/>
</dbReference>
<proteinExistence type="predicted"/>
<keyword evidence="1" id="KW-0597">Phosphoprotein</keyword>
<evidence type="ECO:0000259" key="3">
    <source>
        <dbReference type="PROSITE" id="PS50110"/>
    </source>
</evidence>
<evidence type="ECO:0000256" key="1">
    <source>
        <dbReference type="PROSITE-ProRule" id="PRU00169"/>
    </source>
</evidence>
<dbReference type="GO" id="GO:0000160">
    <property type="term" value="P:phosphorelay signal transduction system"/>
    <property type="evidence" value="ECO:0007669"/>
    <property type="project" value="InterPro"/>
</dbReference>
<dbReference type="InterPro" id="IPR001789">
    <property type="entry name" value="Sig_transdc_resp-reg_receiver"/>
</dbReference>
<feature type="compositionally biased region" description="Basic and acidic residues" evidence="2">
    <location>
        <begin position="1"/>
        <end position="11"/>
    </location>
</feature>
<gene>
    <name evidence="4" type="primary">spo0F_2</name>
    <name evidence="4" type="ORF">Pla123a_38520</name>
</gene>
<dbReference type="AlphaFoldDB" id="A0A5C5YCU2"/>
<dbReference type="Gene3D" id="3.40.50.2300">
    <property type="match status" value="1"/>
</dbReference>
<dbReference type="EMBL" id="SJPO01000010">
    <property type="protein sequence ID" value="TWT73516.1"/>
    <property type="molecule type" value="Genomic_DNA"/>
</dbReference>
<organism evidence="4 5">
    <name type="scientific">Posidoniimonas polymericola</name>
    <dbReference type="NCBI Taxonomy" id="2528002"/>
    <lineage>
        <taxon>Bacteria</taxon>
        <taxon>Pseudomonadati</taxon>
        <taxon>Planctomycetota</taxon>
        <taxon>Planctomycetia</taxon>
        <taxon>Pirellulales</taxon>
        <taxon>Lacipirellulaceae</taxon>
        <taxon>Posidoniimonas</taxon>
    </lineage>
</organism>
<dbReference type="GO" id="GO:0016740">
    <property type="term" value="F:transferase activity"/>
    <property type="evidence" value="ECO:0007669"/>
    <property type="project" value="UniProtKB-KW"/>
</dbReference>
<dbReference type="Pfam" id="PF00072">
    <property type="entry name" value="Response_reg"/>
    <property type="match status" value="1"/>
</dbReference>
<reference evidence="4 5" key="1">
    <citation type="submission" date="2019-02" db="EMBL/GenBank/DDBJ databases">
        <title>Deep-cultivation of Planctomycetes and their phenomic and genomic characterization uncovers novel biology.</title>
        <authorList>
            <person name="Wiegand S."/>
            <person name="Jogler M."/>
            <person name="Boedeker C."/>
            <person name="Pinto D."/>
            <person name="Vollmers J."/>
            <person name="Rivas-Marin E."/>
            <person name="Kohn T."/>
            <person name="Peeters S.H."/>
            <person name="Heuer A."/>
            <person name="Rast P."/>
            <person name="Oberbeckmann S."/>
            <person name="Bunk B."/>
            <person name="Jeske O."/>
            <person name="Meyerdierks A."/>
            <person name="Storesund J.E."/>
            <person name="Kallscheuer N."/>
            <person name="Luecker S."/>
            <person name="Lage O.M."/>
            <person name="Pohl T."/>
            <person name="Merkel B.J."/>
            <person name="Hornburger P."/>
            <person name="Mueller R.-W."/>
            <person name="Bruemmer F."/>
            <person name="Labrenz M."/>
            <person name="Spormann A.M."/>
            <person name="Op Den Camp H."/>
            <person name="Overmann J."/>
            <person name="Amann R."/>
            <person name="Jetten M.S.M."/>
            <person name="Mascher T."/>
            <person name="Medema M.H."/>
            <person name="Devos D.P."/>
            <person name="Kaster A.-K."/>
            <person name="Ovreas L."/>
            <person name="Rohde M."/>
            <person name="Galperin M.Y."/>
            <person name="Jogler C."/>
        </authorList>
    </citation>
    <scope>NUCLEOTIDE SEQUENCE [LARGE SCALE GENOMIC DNA]</scope>
    <source>
        <strain evidence="4 5">Pla123a</strain>
    </source>
</reference>
<feature type="region of interest" description="Disordered" evidence="2">
    <location>
        <begin position="1"/>
        <end position="21"/>
    </location>
</feature>
<protein>
    <submittedName>
        <fullName evidence="4">Sporulation initiation phosphotransferase F</fullName>
        <ecNumber evidence="4">2.7.-.-</ecNumber>
    </submittedName>
</protein>
<dbReference type="EC" id="2.7.-.-" evidence="4"/>
<dbReference type="Proteomes" id="UP000318478">
    <property type="component" value="Unassembled WGS sequence"/>
</dbReference>
<dbReference type="RefSeq" id="WP_197528112.1">
    <property type="nucleotide sequence ID" value="NZ_SJPO01000010.1"/>
</dbReference>
<keyword evidence="5" id="KW-1185">Reference proteome</keyword>
<evidence type="ECO:0000313" key="4">
    <source>
        <dbReference type="EMBL" id="TWT73516.1"/>
    </source>
</evidence>
<dbReference type="InterPro" id="IPR011006">
    <property type="entry name" value="CheY-like_superfamily"/>
</dbReference>